<keyword evidence="2" id="KW-1185">Reference proteome</keyword>
<evidence type="ECO:0000313" key="2">
    <source>
        <dbReference type="Proteomes" id="UP000280834"/>
    </source>
</evidence>
<reference evidence="3" key="1">
    <citation type="submission" date="2017-02" db="UniProtKB">
        <authorList>
            <consortium name="WormBaseParasite"/>
        </authorList>
    </citation>
    <scope>IDENTIFICATION</scope>
</reference>
<dbReference type="EMBL" id="UZAG01016089">
    <property type="protein sequence ID" value="VDO25811.1"/>
    <property type="molecule type" value="Genomic_DNA"/>
</dbReference>
<evidence type="ECO:0000313" key="1">
    <source>
        <dbReference type="EMBL" id="VDO25811.1"/>
    </source>
</evidence>
<dbReference type="Gene3D" id="1.10.238.10">
    <property type="entry name" value="EF-hand"/>
    <property type="match status" value="1"/>
</dbReference>
<organism evidence="3">
    <name type="scientific">Brugia timori</name>
    <dbReference type="NCBI Taxonomy" id="42155"/>
    <lineage>
        <taxon>Eukaryota</taxon>
        <taxon>Metazoa</taxon>
        <taxon>Ecdysozoa</taxon>
        <taxon>Nematoda</taxon>
        <taxon>Chromadorea</taxon>
        <taxon>Rhabditida</taxon>
        <taxon>Spirurina</taxon>
        <taxon>Spiruromorpha</taxon>
        <taxon>Filarioidea</taxon>
        <taxon>Onchocercidae</taxon>
        <taxon>Brugia</taxon>
    </lineage>
</organism>
<dbReference type="AlphaFoldDB" id="A0A0R3QPU3"/>
<dbReference type="SUPFAM" id="SSF47473">
    <property type="entry name" value="EF-hand"/>
    <property type="match status" value="1"/>
</dbReference>
<gene>
    <name evidence="1" type="ORF">BTMF_LOCUS7779</name>
</gene>
<dbReference type="InterPro" id="IPR011992">
    <property type="entry name" value="EF-hand-dom_pair"/>
</dbReference>
<dbReference type="STRING" id="42155.A0A0R3QPU3"/>
<sequence length="168" mass="19406">MMVDIFLEENEKSSPSSLVLQNGDVLLTEQAREMFSLCDHNGKGFVVKMDLARINGMIPSISQRQLELFFDNADIFKTNYITENQFINNISKFTLSSDSINVLMNELFKFSSNNAIFLDVRWSFIFFNKNSVDITYTYIAEPILLRTAFSDSQLIKTKICFSFPQYIN</sequence>
<name>A0A0R3QPU3_9BILA</name>
<proteinExistence type="predicted"/>
<dbReference type="WBParaSite" id="BTMF_0000972801-mRNA-1">
    <property type="protein sequence ID" value="BTMF_0000972801-mRNA-1"/>
    <property type="gene ID" value="BTMF_0000972801"/>
</dbReference>
<dbReference type="Proteomes" id="UP000280834">
    <property type="component" value="Unassembled WGS sequence"/>
</dbReference>
<evidence type="ECO:0000313" key="3">
    <source>
        <dbReference type="WBParaSite" id="BTMF_0000972801-mRNA-1"/>
    </source>
</evidence>
<accession>A0A0R3QPU3</accession>
<reference evidence="1 2" key="2">
    <citation type="submission" date="2018-11" db="EMBL/GenBank/DDBJ databases">
        <authorList>
            <consortium name="Pathogen Informatics"/>
        </authorList>
    </citation>
    <scope>NUCLEOTIDE SEQUENCE [LARGE SCALE GENOMIC DNA]</scope>
</reference>
<protein>
    <submittedName>
        <fullName evidence="3">EF-hand domain-containing protein</fullName>
    </submittedName>
</protein>